<gene>
    <name evidence="2" type="ORF">BIFADO_01317</name>
</gene>
<dbReference type="EMBL" id="AAXD02000028">
    <property type="protein sequence ID" value="EDN83027.1"/>
    <property type="molecule type" value="Genomic_DNA"/>
</dbReference>
<reference evidence="2 3" key="1">
    <citation type="submission" date="2007-04" db="EMBL/GenBank/DDBJ databases">
        <authorList>
            <person name="Fulton L."/>
            <person name="Clifton S."/>
            <person name="Fulton B."/>
            <person name="Xu J."/>
            <person name="Minx P."/>
            <person name="Pepin K.H."/>
            <person name="Johnson M."/>
            <person name="Thiruvilangam P."/>
            <person name="Bhonagiri V."/>
            <person name="Nash W.E."/>
            <person name="Mardis E.R."/>
            <person name="Wilson R.K."/>
        </authorList>
    </citation>
    <scope>NUCLEOTIDE SEQUENCE [LARGE SCALE GENOMIC DNA]</scope>
    <source>
        <strain evidence="2 3">L2-32</strain>
    </source>
</reference>
<evidence type="ECO:0000313" key="2">
    <source>
        <dbReference type="EMBL" id="EDN83027.1"/>
    </source>
</evidence>
<feature type="region of interest" description="Disordered" evidence="1">
    <location>
        <begin position="1"/>
        <end position="25"/>
    </location>
</feature>
<dbReference type="HOGENOM" id="CLU_3340719_0_0_11"/>
<evidence type="ECO:0000256" key="1">
    <source>
        <dbReference type="SAM" id="MobiDB-lite"/>
    </source>
</evidence>
<reference evidence="2 3" key="2">
    <citation type="submission" date="2007-05" db="EMBL/GenBank/DDBJ databases">
        <title>Draft genome sequence of Bifidobacterium adolescentis (L2-32).</title>
        <authorList>
            <person name="Sudarsanam P."/>
            <person name="Ley R."/>
            <person name="Guruge J."/>
            <person name="Turnbaugh P.J."/>
            <person name="Mahowald M."/>
            <person name="Liep D."/>
            <person name="Gordon J."/>
        </authorList>
    </citation>
    <scope>NUCLEOTIDE SEQUENCE [LARGE SCALE GENOMIC DNA]</scope>
    <source>
        <strain evidence="2 3">L2-32</strain>
    </source>
</reference>
<comment type="caution">
    <text evidence="2">The sequence shown here is derived from an EMBL/GenBank/DDBJ whole genome shotgun (WGS) entry which is preliminary data.</text>
</comment>
<organism evidence="2 3">
    <name type="scientific">Bifidobacterium adolescentis L2-32</name>
    <dbReference type="NCBI Taxonomy" id="411481"/>
    <lineage>
        <taxon>Bacteria</taxon>
        <taxon>Bacillati</taxon>
        <taxon>Actinomycetota</taxon>
        <taxon>Actinomycetes</taxon>
        <taxon>Bifidobacteriales</taxon>
        <taxon>Bifidobacteriaceae</taxon>
        <taxon>Bifidobacterium</taxon>
    </lineage>
</organism>
<accession>A7A640</accession>
<dbReference type="Proteomes" id="UP000003773">
    <property type="component" value="Unassembled WGS sequence"/>
</dbReference>
<evidence type="ECO:0000313" key="3">
    <source>
        <dbReference type="Proteomes" id="UP000003773"/>
    </source>
</evidence>
<dbReference type="AlphaFoldDB" id="A7A640"/>
<sequence length="37" mass="3984">MVSMVPVESAKRHAAGNAIKNEKPRNRNGCEAFAVCP</sequence>
<name>A7A640_BIFAD</name>
<proteinExistence type="predicted"/>
<protein>
    <submittedName>
        <fullName evidence="2">Uncharacterized protein</fullName>
    </submittedName>
</protein>